<protein>
    <recommendedName>
        <fullName evidence="5">Heat shock factor binding protein 1</fullName>
    </recommendedName>
</protein>
<accession>A0A8H4RZU3</accession>
<dbReference type="OrthoDB" id="4159489at2759"/>
<dbReference type="InterPro" id="IPR009643">
    <property type="entry name" value="HS1-bd"/>
</dbReference>
<dbReference type="EMBL" id="JAAMPI010000004">
    <property type="protein sequence ID" value="KAF4637974.1"/>
    <property type="molecule type" value="Genomic_DNA"/>
</dbReference>
<comment type="caution">
    <text evidence="3">The sequence shown here is derived from an EMBL/GenBank/DDBJ whole genome shotgun (WGS) entry which is preliminary data.</text>
</comment>
<dbReference type="Pfam" id="PF06825">
    <property type="entry name" value="HSBP1"/>
    <property type="match status" value="1"/>
</dbReference>
<dbReference type="FunFam" id="1.20.5.430:FF:000006">
    <property type="entry name" value="Heat shock factor binding 1 protein"/>
    <property type="match status" value="1"/>
</dbReference>
<reference evidence="3 4" key="1">
    <citation type="submission" date="2020-03" db="EMBL/GenBank/DDBJ databases">
        <title>Draft Genome Sequence of Cudoniella acicularis.</title>
        <authorList>
            <person name="Buettner E."/>
            <person name="Kellner H."/>
        </authorList>
    </citation>
    <scope>NUCLEOTIDE SEQUENCE [LARGE SCALE GENOMIC DNA]</scope>
    <source>
        <strain evidence="3 4">DSM 108380</strain>
    </source>
</reference>
<dbReference type="Proteomes" id="UP000566819">
    <property type="component" value="Unassembled WGS sequence"/>
</dbReference>
<dbReference type="GO" id="GO:0005829">
    <property type="term" value="C:cytosol"/>
    <property type="evidence" value="ECO:0007669"/>
    <property type="project" value="TreeGrafter"/>
</dbReference>
<dbReference type="PANTHER" id="PTHR19424:SF0">
    <property type="entry name" value="HEAT SHOCK FACTOR BINDING PROTEIN 1"/>
    <property type="match status" value="1"/>
</dbReference>
<feature type="region of interest" description="Disordered" evidence="2">
    <location>
        <begin position="68"/>
        <end position="91"/>
    </location>
</feature>
<dbReference type="Gene3D" id="1.20.5.430">
    <property type="match status" value="1"/>
</dbReference>
<name>A0A8H4RZU3_9HELO</name>
<dbReference type="GO" id="GO:0005634">
    <property type="term" value="C:nucleus"/>
    <property type="evidence" value="ECO:0007669"/>
    <property type="project" value="TreeGrafter"/>
</dbReference>
<evidence type="ECO:0000313" key="4">
    <source>
        <dbReference type="Proteomes" id="UP000566819"/>
    </source>
</evidence>
<sequence>MAGNPTPPQSSSPTNDQSRLSTTSTDASGAPAELSAVVDELLNSLSNKFAGVSSEIFAKMDEMSRRLDNLESTLQANAEQGRDGKSSPTKM</sequence>
<dbReference type="GO" id="GO:0003714">
    <property type="term" value="F:transcription corepressor activity"/>
    <property type="evidence" value="ECO:0007669"/>
    <property type="project" value="InterPro"/>
</dbReference>
<dbReference type="GO" id="GO:0070370">
    <property type="term" value="P:cellular heat acclimation"/>
    <property type="evidence" value="ECO:0007669"/>
    <property type="project" value="TreeGrafter"/>
</dbReference>
<keyword evidence="4" id="KW-1185">Reference proteome</keyword>
<proteinExistence type="inferred from homology"/>
<evidence type="ECO:0000256" key="2">
    <source>
        <dbReference type="SAM" id="MobiDB-lite"/>
    </source>
</evidence>
<feature type="compositionally biased region" description="Pro residues" evidence="2">
    <location>
        <begin position="1"/>
        <end position="10"/>
    </location>
</feature>
<comment type="similarity">
    <text evidence="1">Belongs to the HSBP1 family.</text>
</comment>
<evidence type="ECO:0000313" key="3">
    <source>
        <dbReference type="EMBL" id="KAF4637974.1"/>
    </source>
</evidence>
<dbReference type="AlphaFoldDB" id="A0A8H4RZU3"/>
<organism evidence="3 4">
    <name type="scientific">Cudoniella acicularis</name>
    <dbReference type="NCBI Taxonomy" id="354080"/>
    <lineage>
        <taxon>Eukaryota</taxon>
        <taxon>Fungi</taxon>
        <taxon>Dikarya</taxon>
        <taxon>Ascomycota</taxon>
        <taxon>Pezizomycotina</taxon>
        <taxon>Leotiomycetes</taxon>
        <taxon>Helotiales</taxon>
        <taxon>Tricladiaceae</taxon>
        <taxon>Cudoniella</taxon>
    </lineage>
</organism>
<gene>
    <name evidence="3" type="ORF">G7Y89_g113</name>
</gene>
<feature type="region of interest" description="Disordered" evidence="2">
    <location>
        <begin position="1"/>
        <end position="31"/>
    </location>
</feature>
<dbReference type="PANTHER" id="PTHR19424">
    <property type="entry name" value="HEAT SHOCK FACTOR BINDING PROTEIN 1"/>
    <property type="match status" value="1"/>
</dbReference>
<evidence type="ECO:0008006" key="5">
    <source>
        <dbReference type="Google" id="ProtNLM"/>
    </source>
</evidence>
<evidence type="ECO:0000256" key="1">
    <source>
        <dbReference type="ARBA" id="ARBA00006349"/>
    </source>
</evidence>